<proteinExistence type="predicted"/>
<organism evidence="4 5">
    <name type="scientific">Cardiocondyla obscurior</name>
    <dbReference type="NCBI Taxonomy" id="286306"/>
    <lineage>
        <taxon>Eukaryota</taxon>
        <taxon>Metazoa</taxon>
        <taxon>Ecdysozoa</taxon>
        <taxon>Arthropoda</taxon>
        <taxon>Hexapoda</taxon>
        <taxon>Insecta</taxon>
        <taxon>Pterygota</taxon>
        <taxon>Neoptera</taxon>
        <taxon>Endopterygota</taxon>
        <taxon>Hymenoptera</taxon>
        <taxon>Apocrita</taxon>
        <taxon>Aculeata</taxon>
        <taxon>Formicoidea</taxon>
        <taxon>Formicidae</taxon>
        <taxon>Myrmicinae</taxon>
        <taxon>Cardiocondyla</taxon>
    </lineage>
</organism>
<dbReference type="Pfam" id="PF21787">
    <property type="entry name" value="TNP-like_RNaseH_N"/>
    <property type="match status" value="1"/>
</dbReference>
<evidence type="ECO:0000259" key="1">
    <source>
        <dbReference type="Pfam" id="PF21787"/>
    </source>
</evidence>
<feature type="domain" description="Transposable element P transposase-like GTP-binding insertion" evidence="2">
    <location>
        <begin position="198"/>
        <end position="324"/>
    </location>
</feature>
<gene>
    <name evidence="4" type="ORF">PUN28_001639</name>
</gene>
<dbReference type="InterPro" id="IPR048367">
    <property type="entry name" value="TNP-like_RNaseH_C"/>
</dbReference>
<evidence type="ECO:0000313" key="5">
    <source>
        <dbReference type="Proteomes" id="UP001430953"/>
    </source>
</evidence>
<keyword evidence="5" id="KW-1185">Reference proteome</keyword>
<comment type="caution">
    <text evidence="4">The sequence shown here is derived from an EMBL/GenBank/DDBJ whole genome shotgun (WGS) entry which is preliminary data.</text>
</comment>
<dbReference type="InterPro" id="IPR048365">
    <property type="entry name" value="TNP-like_RNaseH_N"/>
</dbReference>
<dbReference type="Pfam" id="PF21788">
    <property type="entry name" value="TNP-like_GBD"/>
    <property type="match status" value="1"/>
</dbReference>
<evidence type="ECO:0000259" key="2">
    <source>
        <dbReference type="Pfam" id="PF21788"/>
    </source>
</evidence>
<evidence type="ECO:0000313" key="4">
    <source>
        <dbReference type="EMBL" id="KAL0129509.1"/>
    </source>
</evidence>
<dbReference type="Proteomes" id="UP001430953">
    <property type="component" value="Unassembled WGS sequence"/>
</dbReference>
<reference evidence="4 5" key="1">
    <citation type="submission" date="2023-03" db="EMBL/GenBank/DDBJ databases">
        <title>High recombination rates correlate with genetic variation in Cardiocondyla obscurior ants.</title>
        <authorList>
            <person name="Errbii M."/>
        </authorList>
    </citation>
    <scope>NUCLEOTIDE SEQUENCE [LARGE SCALE GENOMIC DNA]</scope>
    <source>
        <strain evidence="4">Alpha-2009</strain>
        <tissue evidence="4">Whole body</tissue>
    </source>
</reference>
<feature type="domain" description="Transposable element P transposase-like RNase H C-terminal" evidence="3">
    <location>
        <begin position="402"/>
        <end position="434"/>
    </location>
</feature>
<accession>A0AAW2GQI4</accession>
<name>A0AAW2GQI4_9HYME</name>
<evidence type="ECO:0000259" key="3">
    <source>
        <dbReference type="Pfam" id="PF21789"/>
    </source>
</evidence>
<sequence length="618" mass="72583">MKQSSKCYQYLTQVFNLPSIQTLRSTLQKVNIHPGPINFINRELKRQVGMMKERDKVCLLMWDEMLLQLHVDYDTKKKHIVGFEDFGAKRRARFADHALIFMVRGIQNGWKFPLAYYFCDGVTKTDQLIEWIKDIVKIIINSGLYLVAFVCNDKKSNLMAINKLKLESARLESKQGRPYYGYITIKKQNIIPLYDPPHLIRDIRNNLLNNDLEFDVEEGEERKFASWEVIEQAYHMDLTHTMYRLMPKITAEHIIKNKVKKKKVKNAAQVLSMTMGGFIHHHTKLEGYVNTIYGPLKMPEKRGQNTAEIILFFDQLFDSVNGHTLKPEKPLRVAISHNSPHFPFWQRALRRLQRMRFVDRKNKTQLRDINVLKNWISTIRGLRKLWIVLKPYEFKCLKPRVLNQDCLRHFFGQIRSFGMKHANPTCMEFESSFKTLLINNLTSPRTVENNSENKIDGPLLFTLREFIYAKSGCDDDSPEDLQTFDFEKPSDTTREDMNICNFIAAKILDDSRIKGCDTCKSLLTDTTKSELVSNNYLVKTFEKAGDILTPRMSRLCYTHHTAIMLETELYTHMDLRWLNCSQHSVPLKEFLVSFIVVFYIEKWCNNINNIFTEKEHDF</sequence>
<evidence type="ECO:0008006" key="6">
    <source>
        <dbReference type="Google" id="ProtNLM"/>
    </source>
</evidence>
<protein>
    <recommendedName>
        <fullName evidence="6">Transposable element P transposase</fullName>
    </recommendedName>
</protein>
<dbReference type="EMBL" id="JADYXP020000002">
    <property type="protein sequence ID" value="KAL0129509.1"/>
    <property type="molecule type" value="Genomic_DNA"/>
</dbReference>
<dbReference type="InterPro" id="IPR048366">
    <property type="entry name" value="TNP-like_GBD"/>
</dbReference>
<dbReference type="AlphaFoldDB" id="A0AAW2GQI4"/>
<dbReference type="Pfam" id="PF21789">
    <property type="entry name" value="TNP-like_RNaseH_C"/>
    <property type="match status" value="1"/>
</dbReference>
<feature type="domain" description="Transposable element P transposase-like RNase H" evidence="1">
    <location>
        <begin position="34"/>
        <end position="164"/>
    </location>
</feature>